<sequence>MTRNYSGDILIVDDMPNNLRFLSTTLMEQGYKVRSVTDGLMALTVAEAAQPDLILLDIMMPHINGYEVCKRLKSNSKTSHIPVIFLSALDDVLDKVQAFSIGGVDYITKPFQREEVLARIQTHLSLVDSQKEIKQLNACLEERVRQKTAQLEQEIAERLQAQERLLHLALHDVLTGLPNRTWFMKQLEQLIQKSNQQIDSPFAVLFLDCDRFQAVNDSLGHLVGDQLLVSIARRIEMCLTSGTTLCRLGGDEFAILLQDTRQSSDAIKVANYILRELSPPFQISEYQVFSNVSIGIVMGDQTYKQPEHILRDADTAMYRAKANGKACYQMFDPTMHSHALHNFRLESDLRHAIDRHELEVYYQPIINLANHQISAFEALVRWNHPEKGFIVPSKFIPISEETGLVIPIDLFVLRQACQQLQNWHDEGIADSLTINVNLSVKHFMSFDLLQQIDDILQETGISGKSLRLEITESDIMGNAEFAGKIISQLRDRHIQLGIDDFGTGYSSLSYLHRLPIDHLKIDRSFVMRMGKNGKNTEIIKAIIALAKSLNIFTVAEGIETQDQLDQIKELHCEFGQGYLFSRPVNAKSARDLIINADLAP</sequence>
<dbReference type="InterPro" id="IPR000160">
    <property type="entry name" value="GGDEF_dom"/>
</dbReference>
<dbReference type="Gene3D" id="3.30.70.270">
    <property type="match status" value="1"/>
</dbReference>
<dbReference type="PANTHER" id="PTHR33121">
    <property type="entry name" value="CYCLIC DI-GMP PHOSPHODIESTERASE PDEF"/>
    <property type="match status" value="1"/>
</dbReference>
<dbReference type="Gene3D" id="3.20.20.450">
    <property type="entry name" value="EAL domain"/>
    <property type="match status" value="1"/>
</dbReference>
<dbReference type="InterPro" id="IPR001789">
    <property type="entry name" value="Sig_transdc_resp-reg_receiver"/>
</dbReference>
<evidence type="ECO:0000259" key="4">
    <source>
        <dbReference type="PROSITE" id="PS50883"/>
    </source>
</evidence>
<dbReference type="SUPFAM" id="SSF55073">
    <property type="entry name" value="Nucleotide cyclase"/>
    <property type="match status" value="1"/>
</dbReference>
<proteinExistence type="predicted"/>
<dbReference type="InterPro" id="IPR043128">
    <property type="entry name" value="Rev_trsase/Diguanyl_cyclase"/>
</dbReference>
<dbReference type="InterPro" id="IPR011006">
    <property type="entry name" value="CheY-like_superfamily"/>
</dbReference>
<dbReference type="Pfam" id="PF00990">
    <property type="entry name" value="GGDEF"/>
    <property type="match status" value="1"/>
</dbReference>
<dbReference type="Proteomes" id="UP000642094">
    <property type="component" value="Unassembled WGS sequence"/>
</dbReference>
<dbReference type="InterPro" id="IPR029787">
    <property type="entry name" value="Nucleotide_cyclase"/>
</dbReference>
<organism evidence="6 7">
    <name type="scientific">Pseudanabaena mucicola FACHB-723</name>
    <dbReference type="NCBI Taxonomy" id="2692860"/>
    <lineage>
        <taxon>Bacteria</taxon>
        <taxon>Bacillati</taxon>
        <taxon>Cyanobacteriota</taxon>
        <taxon>Cyanophyceae</taxon>
        <taxon>Pseudanabaenales</taxon>
        <taxon>Pseudanabaenaceae</taxon>
        <taxon>Pseudanabaena</taxon>
    </lineage>
</organism>
<protein>
    <submittedName>
        <fullName evidence="6">EAL domain-containing protein</fullName>
    </submittedName>
</protein>
<dbReference type="SMART" id="SM00448">
    <property type="entry name" value="REC"/>
    <property type="match status" value="1"/>
</dbReference>
<feature type="domain" description="Response regulatory" evidence="3">
    <location>
        <begin position="8"/>
        <end position="124"/>
    </location>
</feature>
<feature type="domain" description="GGDEF" evidence="5">
    <location>
        <begin position="200"/>
        <end position="333"/>
    </location>
</feature>
<evidence type="ECO:0000259" key="5">
    <source>
        <dbReference type="PROSITE" id="PS50887"/>
    </source>
</evidence>
<evidence type="ECO:0000256" key="1">
    <source>
        <dbReference type="PROSITE-ProRule" id="PRU00169"/>
    </source>
</evidence>
<evidence type="ECO:0000313" key="6">
    <source>
        <dbReference type="EMBL" id="MBD2187600.1"/>
    </source>
</evidence>
<name>A0ABR7ZV15_9CYAN</name>
<dbReference type="Pfam" id="PF00072">
    <property type="entry name" value="Response_reg"/>
    <property type="match status" value="1"/>
</dbReference>
<dbReference type="Gene3D" id="3.40.50.2300">
    <property type="match status" value="1"/>
</dbReference>
<dbReference type="PROSITE" id="PS50887">
    <property type="entry name" value="GGDEF"/>
    <property type="match status" value="1"/>
</dbReference>
<dbReference type="EMBL" id="JACJQB010000007">
    <property type="protein sequence ID" value="MBD2187600.1"/>
    <property type="molecule type" value="Genomic_DNA"/>
</dbReference>
<dbReference type="InterPro" id="IPR050706">
    <property type="entry name" value="Cyclic-di-GMP_PDE-like"/>
</dbReference>
<feature type="coiled-coil region" evidence="2">
    <location>
        <begin position="130"/>
        <end position="164"/>
    </location>
</feature>
<dbReference type="SUPFAM" id="SSF141868">
    <property type="entry name" value="EAL domain-like"/>
    <property type="match status" value="1"/>
</dbReference>
<dbReference type="RefSeq" id="WP_190402480.1">
    <property type="nucleotide sequence ID" value="NZ_JACJQB010000007.1"/>
</dbReference>
<dbReference type="PROSITE" id="PS50883">
    <property type="entry name" value="EAL"/>
    <property type="match status" value="1"/>
</dbReference>
<dbReference type="Pfam" id="PF00563">
    <property type="entry name" value="EAL"/>
    <property type="match status" value="1"/>
</dbReference>
<accession>A0ABR7ZV15</accession>
<evidence type="ECO:0000259" key="3">
    <source>
        <dbReference type="PROSITE" id="PS50110"/>
    </source>
</evidence>
<evidence type="ECO:0000313" key="7">
    <source>
        <dbReference type="Proteomes" id="UP000642094"/>
    </source>
</evidence>
<dbReference type="CDD" id="cd01948">
    <property type="entry name" value="EAL"/>
    <property type="match status" value="1"/>
</dbReference>
<feature type="domain" description="EAL" evidence="4">
    <location>
        <begin position="342"/>
        <end position="597"/>
    </location>
</feature>
<reference evidence="6 7" key="1">
    <citation type="journal article" date="2020" name="ISME J.">
        <title>Comparative genomics reveals insights into cyanobacterial evolution and habitat adaptation.</title>
        <authorList>
            <person name="Chen M.Y."/>
            <person name="Teng W.K."/>
            <person name="Zhao L."/>
            <person name="Hu C.X."/>
            <person name="Zhou Y.K."/>
            <person name="Han B.P."/>
            <person name="Song L.R."/>
            <person name="Shu W.S."/>
        </authorList>
    </citation>
    <scope>NUCLEOTIDE SEQUENCE [LARGE SCALE GENOMIC DNA]</scope>
    <source>
        <strain evidence="6 7">FACHB-723</strain>
    </source>
</reference>
<dbReference type="SUPFAM" id="SSF52172">
    <property type="entry name" value="CheY-like"/>
    <property type="match status" value="1"/>
</dbReference>
<dbReference type="PANTHER" id="PTHR33121:SF70">
    <property type="entry name" value="SIGNALING PROTEIN YKOW"/>
    <property type="match status" value="1"/>
</dbReference>
<feature type="modified residue" description="4-aspartylphosphate" evidence="1">
    <location>
        <position position="57"/>
    </location>
</feature>
<dbReference type="CDD" id="cd19920">
    <property type="entry name" value="REC_PA4781-like"/>
    <property type="match status" value="1"/>
</dbReference>
<keyword evidence="1" id="KW-0597">Phosphoprotein</keyword>
<gene>
    <name evidence="6" type="ORF">H6F41_05515</name>
</gene>
<dbReference type="InterPro" id="IPR001633">
    <property type="entry name" value="EAL_dom"/>
</dbReference>
<dbReference type="CDD" id="cd01949">
    <property type="entry name" value="GGDEF"/>
    <property type="match status" value="1"/>
</dbReference>
<dbReference type="PROSITE" id="PS50110">
    <property type="entry name" value="RESPONSE_REGULATORY"/>
    <property type="match status" value="1"/>
</dbReference>
<comment type="caution">
    <text evidence="6">The sequence shown here is derived from an EMBL/GenBank/DDBJ whole genome shotgun (WGS) entry which is preliminary data.</text>
</comment>
<dbReference type="SMART" id="SM00267">
    <property type="entry name" value="GGDEF"/>
    <property type="match status" value="1"/>
</dbReference>
<evidence type="ECO:0000256" key="2">
    <source>
        <dbReference type="SAM" id="Coils"/>
    </source>
</evidence>
<dbReference type="InterPro" id="IPR035919">
    <property type="entry name" value="EAL_sf"/>
</dbReference>
<keyword evidence="7" id="KW-1185">Reference proteome</keyword>
<dbReference type="SMART" id="SM00052">
    <property type="entry name" value="EAL"/>
    <property type="match status" value="1"/>
</dbReference>
<keyword evidence="2" id="KW-0175">Coiled coil</keyword>
<dbReference type="NCBIfam" id="TIGR00254">
    <property type="entry name" value="GGDEF"/>
    <property type="match status" value="1"/>
</dbReference>